<organism evidence="1 2">
    <name type="scientific">Puniceispirillum marinum (strain IMCC1322)</name>
    <dbReference type="NCBI Taxonomy" id="488538"/>
    <lineage>
        <taxon>Bacteria</taxon>
        <taxon>Pseudomonadati</taxon>
        <taxon>Pseudomonadota</taxon>
        <taxon>Alphaproteobacteria</taxon>
        <taxon>Candidatus Puniceispirillales</taxon>
        <taxon>Candidatus Puniceispirillaceae</taxon>
        <taxon>Candidatus Puniceispirillum</taxon>
    </lineage>
</organism>
<keyword evidence="2" id="KW-1185">Reference proteome</keyword>
<sequence length="56" mass="6143">MDDISLVELWTSFTDNVVAISDAGFKHAVSASQDISHFLADKMTMIMDMSKSFLGS</sequence>
<dbReference type="AlphaFoldDB" id="D5BPV3"/>
<dbReference type="Proteomes" id="UP000007460">
    <property type="component" value="Chromosome"/>
</dbReference>
<dbReference type="KEGG" id="apb:SAR116_2362"/>
<reference evidence="1 2" key="1">
    <citation type="journal article" date="2010" name="J. Bacteriol.">
        <title>Complete genome sequence of "Candidatus Puniceispirillum marinum" IMCC1322, a representative of the SAR116 clade in the Alphaproteobacteria.</title>
        <authorList>
            <person name="Oh H.M."/>
            <person name="Kwon K.K."/>
            <person name="Kang I."/>
            <person name="Kang S.G."/>
            <person name="Lee J.H."/>
            <person name="Kim S.J."/>
            <person name="Cho J.C."/>
        </authorList>
    </citation>
    <scope>NUCLEOTIDE SEQUENCE [LARGE SCALE GENOMIC DNA]</scope>
    <source>
        <strain evidence="1 2">IMCC1322</strain>
    </source>
</reference>
<accession>D5BPV3</accession>
<gene>
    <name evidence="1" type="ordered locus">SAR116_2362</name>
</gene>
<dbReference type="HOGENOM" id="CLU_3011035_0_0_5"/>
<dbReference type="EMBL" id="CP001751">
    <property type="protein sequence ID" value="ADE40605.1"/>
    <property type="molecule type" value="Genomic_DNA"/>
</dbReference>
<proteinExistence type="predicted"/>
<evidence type="ECO:0000313" key="2">
    <source>
        <dbReference type="Proteomes" id="UP000007460"/>
    </source>
</evidence>
<evidence type="ECO:0000313" key="1">
    <source>
        <dbReference type="EMBL" id="ADE40605.1"/>
    </source>
</evidence>
<protein>
    <submittedName>
        <fullName evidence="1">Uncharacterized protein</fullName>
    </submittedName>
</protein>
<dbReference type="RefSeq" id="WP_013047232.1">
    <property type="nucleotide sequence ID" value="NC_014010.1"/>
</dbReference>
<name>D5BPV3_PUNMI</name>